<dbReference type="Proteomes" id="UP000077013">
    <property type="component" value="Unassembled WGS sequence"/>
</dbReference>
<dbReference type="InterPro" id="IPR019109">
    <property type="entry name" value="MamF_MmsF"/>
</dbReference>
<dbReference type="STRING" id="1763537.ULVI_12470"/>
<gene>
    <name evidence="6" type="ORF">ULVI_12470</name>
</gene>
<comment type="subcellular location">
    <subcellularLocation>
        <location evidence="1">Membrane</location>
        <topology evidence="1">Multi-pass membrane protein</topology>
    </subcellularLocation>
</comment>
<feature type="transmembrane region" description="Helical" evidence="5">
    <location>
        <begin position="26"/>
        <end position="45"/>
    </location>
</feature>
<keyword evidence="3 5" id="KW-1133">Transmembrane helix</keyword>
<evidence type="ECO:0000256" key="3">
    <source>
        <dbReference type="ARBA" id="ARBA00022989"/>
    </source>
</evidence>
<dbReference type="OrthoDB" id="1446062at2"/>
<sequence>MEVINHTHTGKRTDTQLLVVTQLSQLLTYITGFGGLVVPLIIWLVKKDEVSGMDIHGKQIVNFQLSMILFALISIPLIFAFGLGVLTLILVGIVSFIMPIVNAVKASNSEAPNEFMTIRFIS</sequence>
<comment type="caution">
    <text evidence="6">The sequence shown here is derived from an EMBL/GenBank/DDBJ whole genome shotgun (WGS) entry which is preliminary data.</text>
</comment>
<keyword evidence="4 5" id="KW-0472">Membrane</keyword>
<protein>
    <submittedName>
        <fullName evidence="6">tRNA modification GTPase</fullName>
    </submittedName>
</protein>
<dbReference type="AlphaFoldDB" id="A0A167G7Y4"/>
<evidence type="ECO:0000313" key="6">
    <source>
        <dbReference type="EMBL" id="OAB77311.1"/>
    </source>
</evidence>
<evidence type="ECO:0000256" key="1">
    <source>
        <dbReference type="ARBA" id="ARBA00004141"/>
    </source>
</evidence>
<organism evidence="6 7">
    <name type="scientific">Cochleicola gelatinilyticus</name>
    <dbReference type="NCBI Taxonomy" id="1763537"/>
    <lineage>
        <taxon>Bacteria</taxon>
        <taxon>Pseudomonadati</taxon>
        <taxon>Bacteroidota</taxon>
        <taxon>Flavobacteriia</taxon>
        <taxon>Flavobacteriales</taxon>
        <taxon>Flavobacteriaceae</taxon>
        <taxon>Cochleicola</taxon>
    </lineage>
</organism>
<dbReference type="Pfam" id="PF09685">
    <property type="entry name" value="MamF_MmsF"/>
    <property type="match status" value="1"/>
</dbReference>
<dbReference type="RefSeq" id="WP_068593130.1">
    <property type="nucleotide sequence ID" value="NZ_LRXL01000049.1"/>
</dbReference>
<proteinExistence type="predicted"/>
<accession>A0A167G7Y4</accession>
<reference evidence="6 7" key="1">
    <citation type="submission" date="2016-02" db="EMBL/GenBank/DDBJ databases">
        <title>Ulvibacter sp. LPB0005, isolated from Thais luteostoma.</title>
        <authorList>
            <person name="Shin S.-K."/>
            <person name="Yi H."/>
        </authorList>
    </citation>
    <scope>NUCLEOTIDE SEQUENCE [LARGE SCALE GENOMIC DNA]</scope>
    <source>
        <strain evidence="6 7">LPB0005</strain>
    </source>
</reference>
<evidence type="ECO:0000256" key="5">
    <source>
        <dbReference type="SAM" id="Phobius"/>
    </source>
</evidence>
<feature type="transmembrane region" description="Helical" evidence="5">
    <location>
        <begin position="65"/>
        <end position="98"/>
    </location>
</feature>
<evidence type="ECO:0000313" key="7">
    <source>
        <dbReference type="Proteomes" id="UP000077013"/>
    </source>
</evidence>
<name>A0A167G7Y4_9FLAO</name>
<evidence type="ECO:0000256" key="2">
    <source>
        <dbReference type="ARBA" id="ARBA00022692"/>
    </source>
</evidence>
<keyword evidence="2 5" id="KW-0812">Transmembrane</keyword>
<keyword evidence="7" id="KW-1185">Reference proteome</keyword>
<evidence type="ECO:0000256" key="4">
    <source>
        <dbReference type="ARBA" id="ARBA00023136"/>
    </source>
</evidence>
<dbReference type="EMBL" id="LRXL01000049">
    <property type="protein sequence ID" value="OAB77311.1"/>
    <property type="molecule type" value="Genomic_DNA"/>
</dbReference>